<gene>
    <name evidence="1" type="ORF">Acr_00g0075430</name>
</gene>
<reference evidence="2" key="1">
    <citation type="submission" date="2019-07" db="EMBL/GenBank/DDBJ databases">
        <title>De Novo Assembly of kiwifruit Actinidia rufa.</title>
        <authorList>
            <person name="Sugita-Konishi S."/>
            <person name="Sato K."/>
            <person name="Mori E."/>
            <person name="Abe Y."/>
            <person name="Kisaki G."/>
            <person name="Hamano K."/>
            <person name="Suezawa K."/>
            <person name="Otani M."/>
            <person name="Fukuda T."/>
            <person name="Manabe T."/>
            <person name="Gomi K."/>
            <person name="Tabuchi M."/>
            <person name="Akimitsu K."/>
            <person name="Kataoka I."/>
        </authorList>
    </citation>
    <scope>NUCLEOTIDE SEQUENCE [LARGE SCALE GENOMIC DNA]</scope>
    <source>
        <strain evidence="2">cv. Fuchu</strain>
    </source>
</reference>
<organism evidence="1 2">
    <name type="scientific">Actinidia rufa</name>
    <dbReference type="NCBI Taxonomy" id="165716"/>
    <lineage>
        <taxon>Eukaryota</taxon>
        <taxon>Viridiplantae</taxon>
        <taxon>Streptophyta</taxon>
        <taxon>Embryophyta</taxon>
        <taxon>Tracheophyta</taxon>
        <taxon>Spermatophyta</taxon>
        <taxon>Magnoliopsida</taxon>
        <taxon>eudicotyledons</taxon>
        <taxon>Gunneridae</taxon>
        <taxon>Pentapetalae</taxon>
        <taxon>asterids</taxon>
        <taxon>Ericales</taxon>
        <taxon>Actinidiaceae</taxon>
        <taxon>Actinidia</taxon>
    </lineage>
</organism>
<name>A0A7J0DV37_9ERIC</name>
<dbReference type="AlphaFoldDB" id="A0A7J0DV37"/>
<comment type="caution">
    <text evidence="1">The sequence shown here is derived from an EMBL/GenBank/DDBJ whole genome shotgun (WGS) entry which is preliminary data.</text>
</comment>
<dbReference type="Proteomes" id="UP000585474">
    <property type="component" value="Unassembled WGS sequence"/>
</dbReference>
<keyword evidence="2" id="KW-1185">Reference proteome</keyword>
<accession>A0A7J0DV37</accession>
<proteinExistence type="predicted"/>
<sequence>MASRKKLRTRDRGQNLGEVDSAGGLLCQQDEEALSHLFINSPLSRAIWQQVGYFCCISQGEHSWVFEISWLVGKFIGKSFHKSIRKDAWAAMICYISQDSRAYLSCLEHIHLMLGSKAISLFLLR</sequence>
<evidence type="ECO:0000313" key="1">
    <source>
        <dbReference type="EMBL" id="GFS41629.1"/>
    </source>
</evidence>
<evidence type="ECO:0000313" key="2">
    <source>
        <dbReference type="Proteomes" id="UP000585474"/>
    </source>
</evidence>
<dbReference type="EMBL" id="BJWL01000384">
    <property type="protein sequence ID" value="GFS41629.1"/>
    <property type="molecule type" value="Genomic_DNA"/>
</dbReference>
<protein>
    <submittedName>
        <fullName evidence="1">Uncharacterized protein</fullName>
    </submittedName>
</protein>